<evidence type="ECO:0000256" key="7">
    <source>
        <dbReference type="SAM" id="SignalP"/>
    </source>
</evidence>
<dbReference type="InterPro" id="IPR017850">
    <property type="entry name" value="Alkaline_phosphatase_core_sf"/>
</dbReference>
<dbReference type="EC" id="3.1.6.6" evidence="9"/>
<evidence type="ECO:0000256" key="3">
    <source>
        <dbReference type="ARBA" id="ARBA00022723"/>
    </source>
</evidence>
<evidence type="ECO:0000313" key="9">
    <source>
        <dbReference type="EMBL" id="QDU97912.1"/>
    </source>
</evidence>
<evidence type="ECO:0000256" key="6">
    <source>
        <dbReference type="ARBA" id="ARBA00022837"/>
    </source>
</evidence>
<dbReference type="InterPro" id="IPR035874">
    <property type="entry name" value="IDS"/>
</dbReference>
<dbReference type="GO" id="GO:0004423">
    <property type="term" value="F:iduronate-2-sulfatase activity"/>
    <property type="evidence" value="ECO:0007669"/>
    <property type="project" value="InterPro"/>
</dbReference>
<keyword evidence="6" id="KW-0106">Calcium</keyword>
<evidence type="ECO:0000256" key="1">
    <source>
        <dbReference type="ARBA" id="ARBA00001913"/>
    </source>
</evidence>
<dbReference type="AlphaFoldDB" id="A0A518E1F4"/>
<keyword evidence="3" id="KW-0479">Metal-binding</keyword>
<evidence type="ECO:0000259" key="8">
    <source>
        <dbReference type="Pfam" id="PF00884"/>
    </source>
</evidence>
<accession>A0A518E1F4</accession>
<dbReference type="SUPFAM" id="SSF53649">
    <property type="entry name" value="Alkaline phosphatase-like"/>
    <property type="match status" value="1"/>
</dbReference>
<keyword evidence="10" id="KW-1185">Reference proteome</keyword>
<dbReference type="Pfam" id="PF00884">
    <property type="entry name" value="Sulfatase"/>
    <property type="match status" value="1"/>
</dbReference>
<dbReference type="EMBL" id="CP036433">
    <property type="protein sequence ID" value="QDU97912.1"/>
    <property type="molecule type" value="Genomic_DNA"/>
</dbReference>
<dbReference type="PANTHER" id="PTHR45953:SF1">
    <property type="entry name" value="IDURONATE 2-SULFATASE"/>
    <property type="match status" value="1"/>
</dbReference>
<dbReference type="GO" id="GO:0047753">
    <property type="term" value="F:choline-sulfatase activity"/>
    <property type="evidence" value="ECO:0007669"/>
    <property type="project" value="UniProtKB-EC"/>
</dbReference>
<dbReference type="InterPro" id="IPR000917">
    <property type="entry name" value="Sulfatase_N"/>
</dbReference>
<feature type="signal peptide" evidence="7">
    <location>
        <begin position="1"/>
        <end position="24"/>
    </location>
</feature>
<dbReference type="CDD" id="cd16030">
    <property type="entry name" value="iduronate-2-sulfatase"/>
    <property type="match status" value="1"/>
</dbReference>
<reference evidence="9 10" key="1">
    <citation type="submission" date="2019-02" db="EMBL/GenBank/DDBJ databases">
        <title>Deep-cultivation of Planctomycetes and their phenomic and genomic characterization uncovers novel biology.</title>
        <authorList>
            <person name="Wiegand S."/>
            <person name="Jogler M."/>
            <person name="Boedeker C."/>
            <person name="Pinto D."/>
            <person name="Vollmers J."/>
            <person name="Rivas-Marin E."/>
            <person name="Kohn T."/>
            <person name="Peeters S.H."/>
            <person name="Heuer A."/>
            <person name="Rast P."/>
            <person name="Oberbeckmann S."/>
            <person name="Bunk B."/>
            <person name="Jeske O."/>
            <person name="Meyerdierks A."/>
            <person name="Storesund J.E."/>
            <person name="Kallscheuer N."/>
            <person name="Luecker S."/>
            <person name="Lage O.M."/>
            <person name="Pohl T."/>
            <person name="Merkel B.J."/>
            <person name="Hornburger P."/>
            <person name="Mueller R.-W."/>
            <person name="Bruemmer F."/>
            <person name="Labrenz M."/>
            <person name="Spormann A.M."/>
            <person name="Op den Camp H."/>
            <person name="Overmann J."/>
            <person name="Amann R."/>
            <person name="Jetten M.S.M."/>
            <person name="Mascher T."/>
            <person name="Medema M.H."/>
            <person name="Devos D.P."/>
            <person name="Kaster A.-K."/>
            <person name="Ovreas L."/>
            <person name="Rohde M."/>
            <person name="Galperin M.Y."/>
            <person name="Jogler C."/>
        </authorList>
    </citation>
    <scope>NUCLEOTIDE SEQUENCE [LARGE SCALE GENOMIC DNA]</scope>
    <source>
        <strain evidence="9 10">Pla85_3_4</strain>
    </source>
</reference>
<feature type="domain" description="Sulfatase N-terminal" evidence="8">
    <location>
        <begin position="30"/>
        <end position="372"/>
    </location>
</feature>
<dbReference type="RefSeq" id="WP_231756425.1">
    <property type="nucleotide sequence ID" value="NZ_CP036433.1"/>
</dbReference>
<dbReference type="GO" id="GO:0005737">
    <property type="term" value="C:cytoplasm"/>
    <property type="evidence" value="ECO:0007669"/>
    <property type="project" value="TreeGrafter"/>
</dbReference>
<evidence type="ECO:0000256" key="4">
    <source>
        <dbReference type="ARBA" id="ARBA00022729"/>
    </source>
</evidence>
<organism evidence="9 10">
    <name type="scientific">Lignipirellula cremea</name>
    <dbReference type="NCBI Taxonomy" id="2528010"/>
    <lineage>
        <taxon>Bacteria</taxon>
        <taxon>Pseudomonadati</taxon>
        <taxon>Planctomycetota</taxon>
        <taxon>Planctomycetia</taxon>
        <taxon>Pirellulales</taxon>
        <taxon>Pirellulaceae</taxon>
        <taxon>Lignipirellula</taxon>
    </lineage>
</organism>
<name>A0A518E1F4_9BACT</name>
<feature type="chain" id="PRO_5022021772" evidence="7">
    <location>
        <begin position="25"/>
        <end position="494"/>
    </location>
</feature>
<evidence type="ECO:0000313" key="10">
    <source>
        <dbReference type="Proteomes" id="UP000317648"/>
    </source>
</evidence>
<dbReference type="GO" id="GO:0046872">
    <property type="term" value="F:metal ion binding"/>
    <property type="evidence" value="ECO:0007669"/>
    <property type="project" value="UniProtKB-KW"/>
</dbReference>
<keyword evidence="4 7" id="KW-0732">Signal</keyword>
<dbReference type="KEGG" id="lcre:Pla8534_57710"/>
<evidence type="ECO:0000256" key="2">
    <source>
        <dbReference type="ARBA" id="ARBA00008779"/>
    </source>
</evidence>
<comment type="similarity">
    <text evidence="2">Belongs to the sulfatase family.</text>
</comment>
<dbReference type="Gene3D" id="3.40.720.10">
    <property type="entry name" value="Alkaline Phosphatase, subunit A"/>
    <property type="match status" value="1"/>
</dbReference>
<comment type="cofactor">
    <cofactor evidence="1">
        <name>Ca(2+)</name>
        <dbReference type="ChEBI" id="CHEBI:29108"/>
    </cofactor>
</comment>
<keyword evidence="5 9" id="KW-0378">Hydrolase</keyword>
<dbReference type="Proteomes" id="UP000317648">
    <property type="component" value="Chromosome"/>
</dbReference>
<proteinExistence type="inferred from homology"/>
<evidence type="ECO:0000256" key="5">
    <source>
        <dbReference type="ARBA" id="ARBA00022801"/>
    </source>
</evidence>
<protein>
    <submittedName>
        <fullName evidence="9">Choline-sulfatase</fullName>
        <ecNumber evidence="9">3.1.6.6</ecNumber>
    </submittedName>
</protein>
<gene>
    <name evidence="9" type="primary">betC_12</name>
    <name evidence="9" type="ORF">Pla8534_57710</name>
</gene>
<sequence precursor="true">MMLVLLRWLAPVCGLLLLAGSLSAAEPERPNVLFLAIDDLNDWVGPLKGHPQVKTPHLDRLAARGTLFANAHCQAPLCNSSRTSLLTGLRPSTTGVYALAPWFRTVDSLQDRVSLPQHFKANGYNTFSTGKIWHGGYPPRDARDAETDHWGPNASVGATPPKKLIPPTPGGNHTLMDWGTFPHRDEDKGDYKVASWAVEQLEAKPQEPFFMAVGFFLPHVPCFATQEWFDLYPEGETQLPPYQTGDRDDTPEFSWYLHWHLPEPRLSWLQQEHQWKPLVRSYLASISFVDAQVGRVLDALEKSGAADNTIIVLWSDHGYHLGEKDISGKNTLWERSTHVPLIFAGPGVTAGARCTQPAELLDIYPTLIDLCGLPPQPGLEGHSLAPQLKDASTPRPWPAITTHNQNNHGVRSEHWRYIRYADGSEELYDLRTDPNEWTNLAGEKKYAPIIAQHAKFLPQVNTPAVVGSRHRLLEKKGSVWLWEGTPINPAEKWE</sequence>
<dbReference type="PANTHER" id="PTHR45953">
    <property type="entry name" value="IDURONATE 2-SULFATASE"/>
    <property type="match status" value="1"/>
</dbReference>